<evidence type="ECO:0000313" key="3">
    <source>
        <dbReference type="Proteomes" id="UP000054725"/>
    </source>
</evidence>
<keyword evidence="1" id="KW-0812">Transmembrane</keyword>
<name>A0A0W0WUE3_9GAMM</name>
<keyword evidence="1" id="KW-0472">Membrane</keyword>
<evidence type="ECO:0000313" key="2">
    <source>
        <dbReference type="EMBL" id="KTD35928.1"/>
    </source>
</evidence>
<protein>
    <submittedName>
        <fullName evidence="2">Uncharacterized protein</fullName>
    </submittedName>
</protein>
<dbReference type="OrthoDB" id="5650816at2"/>
<gene>
    <name evidence="2" type="ORF">Lnau_0912</name>
</gene>
<evidence type="ECO:0000256" key="1">
    <source>
        <dbReference type="SAM" id="Phobius"/>
    </source>
</evidence>
<dbReference type="EMBL" id="LNYO01000013">
    <property type="protein sequence ID" value="KTD35928.1"/>
    <property type="molecule type" value="Genomic_DNA"/>
</dbReference>
<keyword evidence="1" id="KW-1133">Transmembrane helix</keyword>
<dbReference type="Proteomes" id="UP000054725">
    <property type="component" value="Unassembled WGS sequence"/>
</dbReference>
<dbReference type="PATRIC" id="fig|45070.6.peg.967"/>
<sequence>MKNVINFAINNKRVTALKNIHFYTLVFFIFNLSSSYSANFATVTWKGTYYEAIPNRPGVDKEYCKQHTPGGFVHVVNQALTQPITTDNGIILDQAKFAIKKLNGVYLINGSFRSRGRMNNQKWEERIHYYLYKLTEFGLTQGVWSSKACKGLYRGKVVNKS</sequence>
<dbReference type="RefSeq" id="WP_058503962.1">
    <property type="nucleotide sequence ID" value="NZ_LNYO01000013.1"/>
</dbReference>
<keyword evidence="3" id="KW-1185">Reference proteome</keyword>
<dbReference type="AlphaFoldDB" id="A0A0W0WUE3"/>
<feature type="transmembrane region" description="Helical" evidence="1">
    <location>
        <begin position="20"/>
        <end position="38"/>
    </location>
</feature>
<reference evidence="2 3" key="1">
    <citation type="submission" date="2015-11" db="EMBL/GenBank/DDBJ databases">
        <title>Genomic analysis of 38 Legionella species identifies large and diverse effector repertoires.</title>
        <authorList>
            <person name="Burstein D."/>
            <person name="Amaro F."/>
            <person name="Zusman T."/>
            <person name="Lifshitz Z."/>
            <person name="Cohen O."/>
            <person name="Gilbert J.A."/>
            <person name="Pupko T."/>
            <person name="Shuman H.A."/>
            <person name="Segal G."/>
        </authorList>
    </citation>
    <scope>NUCLEOTIDE SEQUENCE [LARGE SCALE GENOMIC DNA]</scope>
    <source>
        <strain evidence="2 3">ATCC 49506</strain>
    </source>
</reference>
<accession>A0A0W0WUE3</accession>
<proteinExistence type="predicted"/>
<comment type="caution">
    <text evidence="2">The sequence shown here is derived from an EMBL/GenBank/DDBJ whole genome shotgun (WGS) entry which is preliminary data.</text>
</comment>
<organism evidence="2 3">
    <name type="scientific">Legionella nautarum</name>
    <dbReference type="NCBI Taxonomy" id="45070"/>
    <lineage>
        <taxon>Bacteria</taxon>
        <taxon>Pseudomonadati</taxon>
        <taxon>Pseudomonadota</taxon>
        <taxon>Gammaproteobacteria</taxon>
        <taxon>Legionellales</taxon>
        <taxon>Legionellaceae</taxon>
        <taxon>Legionella</taxon>
    </lineage>
</organism>